<evidence type="ECO:0000313" key="5">
    <source>
        <dbReference type="Proteomes" id="UP000324611"/>
    </source>
</evidence>
<organism evidence="4 5">
    <name type="scientific">Chitinophaga agrisoli</name>
    <dbReference type="NCBI Taxonomy" id="2607653"/>
    <lineage>
        <taxon>Bacteria</taxon>
        <taxon>Pseudomonadati</taxon>
        <taxon>Bacteroidota</taxon>
        <taxon>Chitinophagia</taxon>
        <taxon>Chitinophagales</taxon>
        <taxon>Chitinophagaceae</taxon>
        <taxon>Chitinophaga</taxon>
    </lineage>
</organism>
<keyword evidence="5" id="KW-1185">Reference proteome</keyword>
<gene>
    <name evidence="4" type="ORF">F0L74_10945</name>
</gene>
<dbReference type="RefSeq" id="WP_149837904.1">
    <property type="nucleotide sequence ID" value="NZ_VUOC01000002.1"/>
</dbReference>
<feature type="region of interest" description="Disordered" evidence="1">
    <location>
        <begin position="289"/>
        <end position="310"/>
    </location>
</feature>
<dbReference type="InterPro" id="IPR022123">
    <property type="entry name" value="DUF3658"/>
</dbReference>
<feature type="compositionally biased region" description="Low complexity" evidence="1">
    <location>
        <begin position="69"/>
        <end position="94"/>
    </location>
</feature>
<dbReference type="Pfam" id="PF08874">
    <property type="entry name" value="DUF1835"/>
    <property type="match status" value="1"/>
</dbReference>
<evidence type="ECO:0000256" key="1">
    <source>
        <dbReference type="SAM" id="MobiDB-lite"/>
    </source>
</evidence>
<dbReference type="Proteomes" id="UP000324611">
    <property type="component" value="Unassembled WGS sequence"/>
</dbReference>
<protein>
    <submittedName>
        <fullName evidence="4">DUF1835 domain-containing protein</fullName>
    </submittedName>
</protein>
<evidence type="ECO:0000259" key="3">
    <source>
        <dbReference type="Pfam" id="PF12395"/>
    </source>
</evidence>
<dbReference type="AlphaFoldDB" id="A0A5B2VWP3"/>
<feature type="domain" description="DUF1835" evidence="2">
    <location>
        <begin position="4"/>
        <end position="152"/>
    </location>
</feature>
<reference evidence="4 5" key="2">
    <citation type="submission" date="2019-09" db="EMBL/GenBank/DDBJ databases">
        <authorList>
            <person name="Jin C."/>
        </authorList>
    </citation>
    <scope>NUCLEOTIDE SEQUENCE [LARGE SCALE GENOMIC DNA]</scope>
    <source>
        <strain evidence="4 5">BN140078</strain>
    </source>
</reference>
<dbReference type="EMBL" id="VUOC01000002">
    <property type="protein sequence ID" value="KAA2243028.1"/>
    <property type="molecule type" value="Genomic_DNA"/>
</dbReference>
<reference evidence="4 5" key="1">
    <citation type="submission" date="2019-09" db="EMBL/GenBank/DDBJ databases">
        <title>Chitinophaga ginsengihumi sp. nov., isolated from soil of ginseng rhizosphere.</title>
        <authorList>
            <person name="Lee J."/>
        </authorList>
    </citation>
    <scope>NUCLEOTIDE SEQUENCE [LARGE SCALE GENOMIC DNA]</scope>
    <source>
        <strain evidence="4 5">BN140078</strain>
    </source>
</reference>
<evidence type="ECO:0000259" key="2">
    <source>
        <dbReference type="Pfam" id="PF08874"/>
    </source>
</evidence>
<feature type="region of interest" description="Disordered" evidence="1">
    <location>
        <begin position="69"/>
        <end position="100"/>
    </location>
</feature>
<accession>A0A5B2VWP3</accession>
<dbReference type="InterPro" id="IPR014973">
    <property type="entry name" value="DUF1835"/>
</dbReference>
<feature type="domain" description="DUF3658" evidence="3">
    <location>
        <begin position="185"/>
        <end position="288"/>
    </location>
</feature>
<name>A0A5B2VWP3_9BACT</name>
<proteinExistence type="predicted"/>
<comment type="caution">
    <text evidence="4">The sequence shown here is derived from an EMBL/GenBank/DDBJ whole genome shotgun (WGS) entry which is preliminary data.</text>
</comment>
<sequence>MSVLHIVFGQSSKPVLAAAFELDEKIKGDILCFEDDLSIGPLFILDTKDGQANRRQWWQQLAGIQPQPVAEQAATEQAATEQAATENTTAATPPAEEEVAGDPELVKQLKALLKTEPEQEVWIWAGQNARDVCGYYWLVSQLYDFSGRIHIIYLNNLPFLNEKNAVFYPTHLHQIMPREFLKAKKLARPVSVPEFELDGEEWHRLMNENAGVRLLEGGKKIKGEPVAHYDKDLLAQCTKEFQKASKVVSQVTGKLKYPVMDQYLAWRVKELIRTEQLESRGELKTAKEFEVKLPGGGEAQPDIPGEILGS</sequence>
<evidence type="ECO:0000313" key="4">
    <source>
        <dbReference type="EMBL" id="KAA2243028.1"/>
    </source>
</evidence>
<dbReference type="Pfam" id="PF12395">
    <property type="entry name" value="DUF3658"/>
    <property type="match status" value="1"/>
</dbReference>